<evidence type="ECO:0000259" key="3">
    <source>
        <dbReference type="Pfam" id="PF21939"/>
    </source>
</evidence>
<accession>A0A6N2S358</accession>
<reference evidence="4" key="1">
    <citation type="submission" date="2019-11" db="EMBL/GenBank/DDBJ databases">
        <authorList>
            <person name="Feng L."/>
        </authorList>
    </citation>
    <scope>NUCLEOTIDE SEQUENCE</scope>
    <source>
        <strain evidence="4">AcaccaeLFYP115</strain>
    </source>
</reference>
<evidence type="ECO:0000313" key="4">
    <source>
        <dbReference type="EMBL" id="VYS86335.1"/>
    </source>
</evidence>
<dbReference type="RefSeq" id="WP_006569045.1">
    <property type="nucleotide sequence ID" value="NZ_BAABZP010000001.1"/>
</dbReference>
<gene>
    <name evidence="4" type="ORF">ACLFYP115_00719</name>
</gene>
<feature type="compositionally biased region" description="Low complexity" evidence="2">
    <location>
        <begin position="316"/>
        <end position="333"/>
    </location>
</feature>
<evidence type="ECO:0000256" key="1">
    <source>
        <dbReference type="SAM" id="Coils"/>
    </source>
</evidence>
<dbReference type="EMBL" id="CACRSQ010000002">
    <property type="protein sequence ID" value="VYS86335.1"/>
    <property type="molecule type" value="Genomic_DNA"/>
</dbReference>
<organism evidence="4">
    <name type="scientific">Anaerostipes caccae</name>
    <dbReference type="NCBI Taxonomy" id="105841"/>
    <lineage>
        <taxon>Bacteria</taxon>
        <taxon>Bacillati</taxon>
        <taxon>Bacillota</taxon>
        <taxon>Clostridia</taxon>
        <taxon>Lachnospirales</taxon>
        <taxon>Lachnospiraceae</taxon>
        <taxon>Anaerostipes</taxon>
    </lineage>
</organism>
<dbReference type="Pfam" id="PF21939">
    <property type="entry name" value="Gp10_C"/>
    <property type="match status" value="1"/>
</dbReference>
<name>A0A6N2S358_9FIRM</name>
<feature type="coiled-coil region" evidence="1">
    <location>
        <begin position="153"/>
        <end position="180"/>
    </location>
</feature>
<feature type="domain" description="Baseplate structural protein Gp10 C-terminal" evidence="3">
    <location>
        <begin position="181"/>
        <end position="351"/>
    </location>
</feature>
<proteinExistence type="predicted"/>
<protein>
    <recommendedName>
        <fullName evidence="3">Baseplate structural protein Gp10 C-terminal domain-containing protein</fullName>
    </recommendedName>
</protein>
<evidence type="ECO:0000256" key="2">
    <source>
        <dbReference type="SAM" id="MobiDB-lite"/>
    </source>
</evidence>
<keyword evidence="1" id="KW-0175">Coiled coil</keyword>
<dbReference type="AlphaFoldDB" id="A0A6N2S358"/>
<feature type="region of interest" description="Disordered" evidence="2">
    <location>
        <begin position="315"/>
        <end position="336"/>
    </location>
</feature>
<sequence length="352" mass="38294">MNRWEDTVLTDKGAALQAKLADGQTLKITKVMTGASKVPVVNLRQQTRVTDGGKRIILQPPRTEGDQFIIPVLLENSGLEESYDLWQVGFYAKDPDEGEILYCIAQASERKNIPSASESPGFSVTWDFYFKTSNRVPFEVILNPNGLVNIEAYQRHTDEIEQVNSKVEDLSLDLKKQIDQMTDKIYPVGSIYISANNINPGLLFGGTWVAFAQGKTLFGFHSEDADFNYGEKPGGTKTHIHGTGNFTLGLPHIPSHSHSVNAFNIPSSGAHNHTFNWLSDNTIGGGGGRPGTNGSHTSTRSDIIVSSGGHAHTVPAHNTNNNGGGQAHNHGNTGSSGNLPPYLTVYIWKRTV</sequence>
<dbReference type="InterPro" id="IPR053827">
    <property type="entry name" value="Gp10_C"/>
</dbReference>